<comment type="subcellular location">
    <subcellularLocation>
        <location evidence="1">Nucleus</location>
        <location evidence="1">Nucleolus</location>
    </subcellularLocation>
</comment>
<evidence type="ECO:0000313" key="7">
    <source>
        <dbReference type="EMBL" id="KAG8174262.1"/>
    </source>
</evidence>
<dbReference type="Proteomes" id="UP000827092">
    <property type="component" value="Unassembled WGS sequence"/>
</dbReference>
<evidence type="ECO:0000256" key="5">
    <source>
        <dbReference type="ARBA" id="ARBA00023242"/>
    </source>
</evidence>
<evidence type="ECO:0000313" key="8">
    <source>
        <dbReference type="Proteomes" id="UP000827092"/>
    </source>
</evidence>
<proteinExistence type="inferred from homology"/>
<keyword evidence="5" id="KW-0539">Nucleus</keyword>
<dbReference type="InterPro" id="IPR003107">
    <property type="entry name" value="HAT"/>
</dbReference>
<accession>A0AAV6TQW6</accession>
<dbReference type="Gene3D" id="1.25.40.10">
    <property type="entry name" value="Tetratricopeptide repeat domain"/>
    <property type="match status" value="1"/>
</dbReference>
<dbReference type="GO" id="GO:0032040">
    <property type="term" value="C:small-subunit processome"/>
    <property type="evidence" value="ECO:0007669"/>
    <property type="project" value="TreeGrafter"/>
</dbReference>
<evidence type="ECO:0000256" key="1">
    <source>
        <dbReference type="ARBA" id="ARBA00004604"/>
    </source>
</evidence>
<dbReference type="AlphaFoldDB" id="A0AAV6TQW6"/>
<dbReference type="GO" id="GO:0030515">
    <property type="term" value="F:snoRNA binding"/>
    <property type="evidence" value="ECO:0007669"/>
    <property type="project" value="InterPro"/>
</dbReference>
<dbReference type="InterPro" id="IPR011990">
    <property type="entry name" value="TPR-like_helical_dom_sf"/>
</dbReference>
<keyword evidence="8" id="KW-1185">Reference proteome</keyword>
<keyword evidence="3" id="KW-0698">rRNA processing</keyword>
<evidence type="ECO:0000256" key="2">
    <source>
        <dbReference type="ARBA" id="ARBA00010734"/>
    </source>
</evidence>
<evidence type="ECO:0000256" key="3">
    <source>
        <dbReference type="ARBA" id="ARBA00022552"/>
    </source>
</evidence>
<dbReference type="EMBL" id="JAFNEN010001266">
    <property type="protein sequence ID" value="KAG8174262.1"/>
    <property type="molecule type" value="Genomic_DNA"/>
</dbReference>
<dbReference type="PANTHER" id="PTHR23271:SF1">
    <property type="entry name" value="U3 SMALL NUCLEOLAR RNA-ASSOCIATED PROTEIN 6 HOMOLOG"/>
    <property type="match status" value="1"/>
</dbReference>
<comment type="similarity">
    <text evidence="2">Belongs to the UTP6 family.</text>
</comment>
<dbReference type="SMART" id="SM00386">
    <property type="entry name" value="HAT"/>
    <property type="match status" value="3"/>
</dbReference>
<reference evidence="7 8" key="1">
    <citation type="journal article" date="2022" name="Nat. Ecol. Evol.">
        <title>A masculinizing supergene underlies an exaggerated male reproductive morph in a spider.</title>
        <authorList>
            <person name="Hendrickx F."/>
            <person name="De Corte Z."/>
            <person name="Sonet G."/>
            <person name="Van Belleghem S.M."/>
            <person name="Kostlbacher S."/>
            <person name="Vangestel C."/>
        </authorList>
    </citation>
    <scope>NUCLEOTIDE SEQUENCE [LARGE SCALE GENOMIC DNA]</scope>
    <source>
        <strain evidence="7">W744_W776</strain>
    </source>
</reference>
<feature type="domain" description="U3 small nucleolar RNA-associated protein 6 N-terminal" evidence="6">
    <location>
        <begin position="2"/>
        <end position="45"/>
    </location>
</feature>
<dbReference type="InterPro" id="IPR055347">
    <property type="entry name" value="UTP6_N"/>
</dbReference>
<gene>
    <name evidence="7" type="ORF">JTE90_017400</name>
</gene>
<dbReference type="PANTHER" id="PTHR23271">
    <property type="entry name" value="HEPATOCELLULAR CARCINOMA-ASSOCIATED ANTIGEN 66"/>
    <property type="match status" value="1"/>
</dbReference>
<sequence>MKKSKDDVLKYIEYEMNLLELIGKRRKRLMCEDKKDEIDFHIAKRINRLFRGAVSRYSEDTKLWLDQIQFCKKMKWHDMINNLYTQLLQVHSKDPKLWIMAAKYEMEERRLPENARKLFQRGILLNPHSELLWREIRKRKAVLEAKSVEVS</sequence>
<dbReference type="Pfam" id="PF08640">
    <property type="entry name" value="U3_assoc_6"/>
    <property type="match status" value="1"/>
</dbReference>
<dbReference type="GO" id="GO:0000462">
    <property type="term" value="P:maturation of SSU-rRNA from tricistronic rRNA transcript (SSU-rRNA, 5.8S rRNA, LSU-rRNA)"/>
    <property type="evidence" value="ECO:0007669"/>
    <property type="project" value="InterPro"/>
</dbReference>
<protein>
    <recommendedName>
        <fullName evidence="6">U3 small nucleolar RNA-associated protein 6 N-terminal domain-containing protein</fullName>
    </recommendedName>
</protein>
<evidence type="ECO:0000256" key="4">
    <source>
        <dbReference type="ARBA" id="ARBA00022737"/>
    </source>
</evidence>
<dbReference type="InterPro" id="IPR013949">
    <property type="entry name" value="Utp6"/>
</dbReference>
<evidence type="ECO:0000259" key="6">
    <source>
        <dbReference type="Pfam" id="PF08640"/>
    </source>
</evidence>
<dbReference type="SUPFAM" id="SSF48452">
    <property type="entry name" value="TPR-like"/>
    <property type="match status" value="1"/>
</dbReference>
<comment type="caution">
    <text evidence="7">The sequence shown here is derived from an EMBL/GenBank/DDBJ whole genome shotgun (WGS) entry which is preliminary data.</text>
</comment>
<organism evidence="7 8">
    <name type="scientific">Oedothorax gibbosus</name>
    <dbReference type="NCBI Taxonomy" id="931172"/>
    <lineage>
        <taxon>Eukaryota</taxon>
        <taxon>Metazoa</taxon>
        <taxon>Ecdysozoa</taxon>
        <taxon>Arthropoda</taxon>
        <taxon>Chelicerata</taxon>
        <taxon>Arachnida</taxon>
        <taxon>Araneae</taxon>
        <taxon>Araneomorphae</taxon>
        <taxon>Entelegynae</taxon>
        <taxon>Araneoidea</taxon>
        <taxon>Linyphiidae</taxon>
        <taxon>Erigoninae</taxon>
        <taxon>Oedothorax</taxon>
    </lineage>
</organism>
<keyword evidence="4" id="KW-0677">Repeat</keyword>
<dbReference type="GO" id="GO:0034388">
    <property type="term" value="C:Pwp2p-containing subcomplex of 90S preribosome"/>
    <property type="evidence" value="ECO:0007669"/>
    <property type="project" value="TreeGrafter"/>
</dbReference>
<name>A0AAV6TQW6_9ARAC</name>